<evidence type="ECO:0000313" key="2">
    <source>
        <dbReference type="EMBL" id="KFB49092.1"/>
    </source>
</evidence>
<keyword evidence="4" id="KW-1185">Reference proteome</keyword>
<dbReference type="Proteomes" id="UP000030765">
    <property type="component" value="Unassembled WGS sequence"/>
</dbReference>
<accession>A0A084WFU8</accession>
<dbReference type="AlphaFoldDB" id="A0A084WFU8"/>
<evidence type="ECO:0000313" key="4">
    <source>
        <dbReference type="Proteomes" id="UP000030765"/>
    </source>
</evidence>
<evidence type="ECO:0000256" key="1">
    <source>
        <dbReference type="SAM" id="MobiDB-lite"/>
    </source>
</evidence>
<organism evidence="2">
    <name type="scientific">Anopheles sinensis</name>
    <name type="common">Mosquito</name>
    <dbReference type="NCBI Taxonomy" id="74873"/>
    <lineage>
        <taxon>Eukaryota</taxon>
        <taxon>Metazoa</taxon>
        <taxon>Ecdysozoa</taxon>
        <taxon>Arthropoda</taxon>
        <taxon>Hexapoda</taxon>
        <taxon>Insecta</taxon>
        <taxon>Pterygota</taxon>
        <taxon>Neoptera</taxon>
        <taxon>Endopterygota</taxon>
        <taxon>Diptera</taxon>
        <taxon>Nematocera</taxon>
        <taxon>Culicoidea</taxon>
        <taxon>Culicidae</taxon>
        <taxon>Anophelinae</taxon>
        <taxon>Anopheles</taxon>
    </lineage>
</organism>
<protein>
    <submittedName>
        <fullName evidence="2 3">Palmitoyltransferase ZDHHC17</fullName>
    </submittedName>
</protein>
<feature type="compositionally biased region" description="Polar residues" evidence="1">
    <location>
        <begin position="41"/>
        <end position="53"/>
    </location>
</feature>
<keyword evidence="2" id="KW-0808">Transferase</keyword>
<dbReference type="GO" id="GO:0016740">
    <property type="term" value="F:transferase activity"/>
    <property type="evidence" value="ECO:0007669"/>
    <property type="project" value="UniProtKB-KW"/>
</dbReference>
<sequence length="66" mass="7710">MENAFPKQPRWNCGKREEKREQRSRHCPDSHDVARRRDNKSSSVHNSVIQTHKYSVGSIDNHPVGK</sequence>
<dbReference type="EMBL" id="ATLV01023404">
    <property type="status" value="NOT_ANNOTATED_CDS"/>
    <property type="molecule type" value="Genomic_DNA"/>
</dbReference>
<proteinExistence type="predicted"/>
<name>A0A084WFU8_ANOSI</name>
<reference evidence="3" key="2">
    <citation type="submission" date="2020-05" db="UniProtKB">
        <authorList>
            <consortium name="EnsemblMetazoa"/>
        </authorList>
    </citation>
    <scope>IDENTIFICATION</scope>
</reference>
<reference evidence="2 4" key="1">
    <citation type="journal article" date="2014" name="BMC Genomics">
        <title>Genome sequence of Anopheles sinensis provides insight into genetics basis of mosquito competence for malaria parasites.</title>
        <authorList>
            <person name="Zhou D."/>
            <person name="Zhang D."/>
            <person name="Ding G."/>
            <person name="Shi L."/>
            <person name="Hou Q."/>
            <person name="Ye Y."/>
            <person name="Xu Y."/>
            <person name="Zhou H."/>
            <person name="Xiong C."/>
            <person name="Li S."/>
            <person name="Yu J."/>
            <person name="Hong S."/>
            <person name="Yu X."/>
            <person name="Zou P."/>
            <person name="Chen C."/>
            <person name="Chang X."/>
            <person name="Wang W."/>
            <person name="Lv Y."/>
            <person name="Sun Y."/>
            <person name="Ma L."/>
            <person name="Shen B."/>
            <person name="Zhu C."/>
        </authorList>
    </citation>
    <scope>NUCLEOTIDE SEQUENCE [LARGE SCALE GENOMIC DNA]</scope>
</reference>
<evidence type="ECO:0000313" key="3">
    <source>
        <dbReference type="EnsemblMetazoa" id="ASIC017242-PA"/>
    </source>
</evidence>
<feature type="region of interest" description="Disordered" evidence="1">
    <location>
        <begin position="1"/>
        <end position="66"/>
    </location>
</feature>
<dbReference type="EnsemblMetazoa" id="ASIC017242-RA">
    <property type="protein sequence ID" value="ASIC017242-PA"/>
    <property type="gene ID" value="ASIC017242"/>
</dbReference>
<dbReference type="VEuPathDB" id="VectorBase:ASIC017242"/>
<feature type="compositionally biased region" description="Basic and acidic residues" evidence="1">
    <location>
        <begin position="14"/>
        <end position="40"/>
    </location>
</feature>
<dbReference type="EMBL" id="KE525343">
    <property type="protein sequence ID" value="KFB49092.1"/>
    <property type="molecule type" value="Genomic_DNA"/>
</dbReference>
<gene>
    <name evidence="2" type="ORF">ZHAS_00017242</name>
</gene>